<name>A0ABX3B4W6_9VIBR</name>
<dbReference type="EMBL" id="AJZO02000195">
    <property type="protein sequence ID" value="OEF47383.1"/>
    <property type="molecule type" value="Genomic_DNA"/>
</dbReference>
<gene>
    <name evidence="1" type="ORF">A163_21665</name>
</gene>
<organism evidence="1 2">
    <name type="scientific">Vibrio tasmaniensis 1F-267</name>
    <dbReference type="NCBI Taxonomy" id="1191324"/>
    <lineage>
        <taxon>Bacteria</taxon>
        <taxon>Pseudomonadati</taxon>
        <taxon>Pseudomonadota</taxon>
        <taxon>Gammaproteobacteria</taxon>
        <taxon>Vibrionales</taxon>
        <taxon>Vibrionaceae</taxon>
        <taxon>Vibrio</taxon>
    </lineage>
</organism>
<sequence>MNESQFSIIKCNLMKLKSHQLRELRDIINSKLGGFDKKELILTEEERELIKSIYSEARQ</sequence>
<evidence type="ECO:0000313" key="1">
    <source>
        <dbReference type="EMBL" id="OEF47383.1"/>
    </source>
</evidence>
<protein>
    <submittedName>
        <fullName evidence="1">Uncharacterized protein</fullName>
    </submittedName>
</protein>
<keyword evidence="2" id="KW-1185">Reference proteome</keyword>
<comment type="caution">
    <text evidence="1">The sequence shown here is derived from an EMBL/GenBank/DDBJ whole genome shotgun (WGS) entry which is preliminary data.</text>
</comment>
<evidence type="ECO:0000313" key="2">
    <source>
        <dbReference type="Proteomes" id="UP000094638"/>
    </source>
</evidence>
<accession>A0ABX3B4W6</accession>
<reference evidence="1 2" key="1">
    <citation type="journal article" date="2012" name="Science">
        <title>Ecological populations of bacteria act as socially cohesive units of antibiotic production and resistance.</title>
        <authorList>
            <person name="Cordero O.X."/>
            <person name="Wildschutte H."/>
            <person name="Kirkup B."/>
            <person name="Proehl S."/>
            <person name="Ngo L."/>
            <person name="Hussain F."/>
            <person name="Le Roux F."/>
            <person name="Mincer T."/>
            <person name="Polz M.F."/>
        </authorList>
    </citation>
    <scope>NUCLEOTIDE SEQUENCE [LARGE SCALE GENOMIC DNA]</scope>
    <source>
        <strain evidence="1 2">1F-267</strain>
    </source>
</reference>
<proteinExistence type="predicted"/>
<dbReference type="Proteomes" id="UP000094638">
    <property type="component" value="Unassembled WGS sequence"/>
</dbReference>